<evidence type="ECO:0000313" key="2">
    <source>
        <dbReference type="EMBL" id="KAK4189697.1"/>
    </source>
</evidence>
<comment type="caution">
    <text evidence="2">The sequence shown here is derived from an EMBL/GenBank/DDBJ whole genome shotgun (WGS) entry which is preliminary data.</text>
</comment>
<protein>
    <recommendedName>
        <fullName evidence="4">Heterokaryon incompatibility domain-containing protein</fullName>
    </recommendedName>
</protein>
<evidence type="ECO:0000313" key="3">
    <source>
        <dbReference type="Proteomes" id="UP001302126"/>
    </source>
</evidence>
<evidence type="ECO:0008006" key="4">
    <source>
        <dbReference type="Google" id="ProtNLM"/>
    </source>
</evidence>
<proteinExistence type="predicted"/>
<feature type="region of interest" description="Disordered" evidence="1">
    <location>
        <begin position="1"/>
        <end position="43"/>
    </location>
</feature>
<dbReference type="EMBL" id="MU864373">
    <property type="protein sequence ID" value="KAK4189697.1"/>
    <property type="molecule type" value="Genomic_DNA"/>
</dbReference>
<reference evidence="2" key="1">
    <citation type="journal article" date="2023" name="Mol. Phylogenet. Evol.">
        <title>Genome-scale phylogeny and comparative genomics of the fungal order Sordariales.</title>
        <authorList>
            <person name="Hensen N."/>
            <person name="Bonometti L."/>
            <person name="Westerberg I."/>
            <person name="Brannstrom I.O."/>
            <person name="Guillou S."/>
            <person name="Cros-Aarteil S."/>
            <person name="Calhoun S."/>
            <person name="Haridas S."/>
            <person name="Kuo A."/>
            <person name="Mondo S."/>
            <person name="Pangilinan J."/>
            <person name="Riley R."/>
            <person name="LaButti K."/>
            <person name="Andreopoulos B."/>
            <person name="Lipzen A."/>
            <person name="Chen C."/>
            <person name="Yan M."/>
            <person name="Daum C."/>
            <person name="Ng V."/>
            <person name="Clum A."/>
            <person name="Steindorff A."/>
            <person name="Ohm R.A."/>
            <person name="Martin F."/>
            <person name="Silar P."/>
            <person name="Natvig D.O."/>
            <person name="Lalanne C."/>
            <person name="Gautier V."/>
            <person name="Ament-Velasquez S.L."/>
            <person name="Kruys A."/>
            <person name="Hutchinson M.I."/>
            <person name="Powell A.J."/>
            <person name="Barry K."/>
            <person name="Miller A.N."/>
            <person name="Grigoriev I.V."/>
            <person name="Debuchy R."/>
            <person name="Gladieux P."/>
            <person name="Hiltunen Thoren M."/>
            <person name="Johannesson H."/>
        </authorList>
    </citation>
    <scope>NUCLEOTIDE SEQUENCE</scope>
    <source>
        <strain evidence="2">PSN309</strain>
    </source>
</reference>
<organism evidence="2 3">
    <name type="scientific">Podospora australis</name>
    <dbReference type="NCBI Taxonomy" id="1536484"/>
    <lineage>
        <taxon>Eukaryota</taxon>
        <taxon>Fungi</taxon>
        <taxon>Dikarya</taxon>
        <taxon>Ascomycota</taxon>
        <taxon>Pezizomycotina</taxon>
        <taxon>Sordariomycetes</taxon>
        <taxon>Sordariomycetidae</taxon>
        <taxon>Sordariales</taxon>
        <taxon>Podosporaceae</taxon>
        <taxon>Podospora</taxon>
    </lineage>
</organism>
<sequence length="537" mass="59651">MPAITKQPQPPTEMMAVGPANPASSRGEVVTQQPKSEPLPTLQQEEDLNLRGGAFTMGCNCCRGMFSFHKRSIRLLDLDDASSSPESLSGTLRAVELPDISSAYLISDPESTRTYKLELTSNCHAALLQIRKLFGTTPIWVDAVGLFIFASPGYQRLSPKLTGGLGFSRLHGATSWGVGHNSGSTTQPTGQATVVSRALDGIRAALRERVSSRPHDKSFCVSGILKALGANPSEPDYTRTPLQTYATFLADLFAWNRESIIMLIDAGGPASEHHTATWIPDWTRPRPSAWLTARYRWGDILHPPRWVTSQFAISDKLTMRLKGKRLGSVVSCTTFHSIDDLKSDLETTMTGDLNLDLCLRWQLSVLDLVTKYEEDDMIEGYMLAVLEGLTLPRRSSSVARRSTRGKLGPESIPFDFRDRVNAYRPFCRLTSQLHNEYGNDEIARLRSSLWIKDGSSDERDAHYEMRYLAGVTRNLPREKRNLFIMSGPQSILTGLCPGSEAPMEQGTAKVIIIVLTPWEALPPSQWDKRSLYNCFNA</sequence>
<dbReference type="Proteomes" id="UP001302126">
    <property type="component" value="Unassembled WGS sequence"/>
</dbReference>
<evidence type="ECO:0000256" key="1">
    <source>
        <dbReference type="SAM" id="MobiDB-lite"/>
    </source>
</evidence>
<name>A0AAN7AKS0_9PEZI</name>
<accession>A0AAN7AKS0</accession>
<dbReference type="AlphaFoldDB" id="A0AAN7AKS0"/>
<keyword evidence="3" id="KW-1185">Reference proteome</keyword>
<gene>
    <name evidence="2" type="ORF">QBC35DRAFT_545193</name>
</gene>
<reference evidence="2" key="2">
    <citation type="submission" date="2023-05" db="EMBL/GenBank/DDBJ databases">
        <authorList>
            <consortium name="Lawrence Berkeley National Laboratory"/>
            <person name="Steindorff A."/>
            <person name="Hensen N."/>
            <person name="Bonometti L."/>
            <person name="Westerberg I."/>
            <person name="Brannstrom I.O."/>
            <person name="Guillou S."/>
            <person name="Cros-Aarteil S."/>
            <person name="Calhoun S."/>
            <person name="Haridas S."/>
            <person name="Kuo A."/>
            <person name="Mondo S."/>
            <person name="Pangilinan J."/>
            <person name="Riley R."/>
            <person name="Labutti K."/>
            <person name="Andreopoulos B."/>
            <person name="Lipzen A."/>
            <person name="Chen C."/>
            <person name="Yanf M."/>
            <person name="Daum C."/>
            <person name="Ng V."/>
            <person name="Clum A."/>
            <person name="Ohm R."/>
            <person name="Martin F."/>
            <person name="Silar P."/>
            <person name="Natvig D."/>
            <person name="Lalanne C."/>
            <person name="Gautier V."/>
            <person name="Ament-Velasquez S.L."/>
            <person name="Kruys A."/>
            <person name="Hutchinson M.I."/>
            <person name="Powell A.J."/>
            <person name="Barry K."/>
            <person name="Miller A.N."/>
            <person name="Grigoriev I.V."/>
            <person name="Debuchy R."/>
            <person name="Gladieux P."/>
            <person name="Thoren M.H."/>
            <person name="Johannesson H."/>
        </authorList>
    </citation>
    <scope>NUCLEOTIDE SEQUENCE</scope>
    <source>
        <strain evidence="2">PSN309</strain>
    </source>
</reference>